<proteinExistence type="predicted"/>
<reference evidence="1" key="1">
    <citation type="submission" date="2016-10" db="EMBL/GenBank/DDBJ databases">
        <authorList>
            <person name="de Groot N.N."/>
        </authorList>
    </citation>
    <scope>NUCLEOTIDE SEQUENCE</scope>
</reference>
<name>A0A1W1BCY8_9ZZZZ</name>
<gene>
    <name evidence="1" type="ORF">MNB_SM-5-1114</name>
</gene>
<evidence type="ECO:0000313" key="1">
    <source>
        <dbReference type="EMBL" id="SFV51357.1"/>
    </source>
</evidence>
<organism evidence="1">
    <name type="scientific">hydrothermal vent metagenome</name>
    <dbReference type="NCBI Taxonomy" id="652676"/>
    <lineage>
        <taxon>unclassified sequences</taxon>
        <taxon>metagenomes</taxon>
        <taxon>ecological metagenomes</taxon>
    </lineage>
</organism>
<sequence>MKIKDYYSLRFQIEFVFRDAKQHWGMEDFMNIKKEAVNNGANLSTFMVNISLRSRQDFNNNEISVLDIKAHYHGLKYAQEVIKGAIHQQEIVA</sequence>
<dbReference type="InterPro" id="IPR012337">
    <property type="entry name" value="RNaseH-like_sf"/>
</dbReference>
<dbReference type="AlphaFoldDB" id="A0A1W1BCY8"/>
<dbReference type="SUPFAM" id="SSF53098">
    <property type="entry name" value="Ribonuclease H-like"/>
    <property type="match status" value="1"/>
</dbReference>
<accession>A0A1W1BCY8</accession>
<dbReference type="EMBL" id="FPHH01000010">
    <property type="protein sequence ID" value="SFV51357.1"/>
    <property type="molecule type" value="Genomic_DNA"/>
</dbReference>
<protein>
    <submittedName>
        <fullName evidence="1">Mobile element protein</fullName>
    </submittedName>
</protein>